<dbReference type="AlphaFoldDB" id="A0A1N7LUM6"/>
<reference evidence="10" key="1">
    <citation type="submission" date="2017-01" db="EMBL/GenBank/DDBJ databases">
        <authorList>
            <person name="Varghese N."/>
            <person name="Submissions S."/>
        </authorList>
    </citation>
    <scope>NUCLEOTIDE SEQUENCE [LARGE SCALE GENOMIC DNA]</scope>
    <source>
        <strain evidence="10">DSM 24913</strain>
    </source>
</reference>
<dbReference type="InterPro" id="IPR001789">
    <property type="entry name" value="Sig_transdc_resp-reg_receiver"/>
</dbReference>
<dbReference type="InterPro" id="IPR016032">
    <property type="entry name" value="Sig_transdc_resp-reg_C-effctor"/>
</dbReference>
<dbReference type="EMBL" id="FTOH01000004">
    <property type="protein sequence ID" value="SIS77411.1"/>
    <property type="molecule type" value="Genomic_DNA"/>
</dbReference>
<keyword evidence="4" id="KW-0238">DNA-binding</keyword>
<dbReference type="Pfam" id="PF00196">
    <property type="entry name" value="GerE"/>
    <property type="match status" value="1"/>
</dbReference>
<evidence type="ECO:0000259" key="8">
    <source>
        <dbReference type="PROSITE" id="PS50110"/>
    </source>
</evidence>
<dbReference type="CDD" id="cd19920">
    <property type="entry name" value="REC_PA4781-like"/>
    <property type="match status" value="1"/>
</dbReference>
<evidence type="ECO:0000313" key="9">
    <source>
        <dbReference type="EMBL" id="SIS77411.1"/>
    </source>
</evidence>
<dbReference type="SMART" id="SM00421">
    <property type="entry name" value="HTH_LUXR"/>
    <property type="match status" value="1"/>
</dbReference>
<dbReference type="GO" id="GO:0000156">
    <property type="term" value="F:phosphorelay response regulator activity"/>
    <property type="evidence" value="ECO:0007669"/>
    <property type="project" value="TreeGrafter"/>
</dbReference>
<feature type="domain" description="HTH luxR-type" evidence="7">
    <location>
        <begin position="247"/>
        <end position="312"/>
    </location>
</feature>
<dbReference type="PANTHER" id="PTHR48111:SF1">
    <property type="entry name" value="TWO-COMPONENT RESPONSE REGULATOR ORR33"/>
    <property type="match status" value="1"/>
</dbReference>
<evidence type="ECO:0000256" key="3">
    <source>
        <dbReference type="ARBA" id="ARBA00023015"/>
    </source>
</evidence>
<gene>
    <name evidence="9" type="ORF">SAMN05421686_104224</name>
</gene>
<dbReference type="InterPro" id="IPR039420">
    <property type="entry name" value="WalR-like"/>
</dbReference>
<dbReference type="Gene3D" id="1.10.10.10">
    <property type="entry name" value="Winged helix-like DNA-binding domain superfamily/Winged helix DNA-binding domain"/>
    <property type="match status" value="1"/>
</dbReference>
<evidence type="ECO:0000313" key="10">
    <source>
        <dbReference type="Proteomes" id="UP000185639"/>
    </source>
</evidence>
<keyword evidence="5" id="KW-0804">Transcription</keyword>
<dbReference type="SMART" id="SM00448">
    <property type="entry name" value="REC"/>
    <property type="match status" value="1"/>
</dbReference>
<dbReference type="RefSeq" id="WP_084188770.1">
    <property type="nucleotide sequence ID" value="NZ_FTOH01000004.1"/>
</dbReference>
<evidence type="ECO:0000256" key="5">
    <source>
        <dbReference type="ARBA" id="ARBA00023163"/>
    </source>
</evidence>
<dbReference type="PROSITE" id="PS50043">
    <property type="entry name" value="HTH_LUXR_2"/>
    <property type="match status" value="1"/>
</dbReference>
<keyword evidence="3" id="KW-0805">Transcription regulation</keyword>
<dbReference type="InterPro" id="IPR036388">
    <property type="entry name" value="WH-like_DNA-bd_sf"/>
</dbReference>
<evidence type="ECO:0000256" key="1">
    <source>
        <dbReference type="ARBA" id="ARBA00022553"/>
    </source>
</evidence>
<dbReference type="InterPro" id="IPR000792">
    <property type="entry name" value="Tscrpt_reg_LuxR_C"/>
</dbReference>
<dbReference type="FunFam" id="1.10.10.10:FF:000153">
    <property type="entry name" value="LuxR family transcriptional regulator"/>
    <property type="match status" value="1"/>
</dbReference>
<evidence type="ECO:0000256" key="4">
    <source>
        <dbReference type="ARBA" id="ARBA00023125"/>
    </source>
</evidence>
<accession>A0A1N7LUM6</accession>
<dbReference type="PRINTS" id="PR00038">
    <property type="entry name" value="HTHLUXR"/>
</dbReference>
<dbReference type="SUPFAM" id="SSF46894">
    <property type="entry name" value="C-terminal effector domain of the bipartite response regulators"/>
    <property type="match status" value="1"/>
</dbReference>
<protein>
    <submittedName>
        <fullName evidence="9">Two component transcriptional regulator, LuxR family</fullName>
    </submittedName>
</protein>
<evidence type="ECO:0000256" key="2">
    <source>
        <dbReference type="ARBA" id="ARBA00023012"/>
    </source>
</evidence>
<dbReference type="Proteomes" id="UP000185639">
    <property type="component" value="Unassembled WGS sequence"/>
</dbReference>
<dbReference type="GO" id="GO:0005829">
    <property type="term" value="C:cytosol"/>
    <property type="evidence" value="ECO:0007669"/>
    <property type="project" value="TreeGrafter"/>
</dbReference>
<dbReference type="GO" id="GO:0006355">
    <property type="term" value="P:regulation of DNA-templated transcription"/>
    <property type="evidence" value="ECO:0007669"/>
    <property type="project" value="InterPro"/>
</dbReference>
<sequence>MSPEAGSAKPSATTSGTTASGTILIVDDTPESLAFMNEALAGAGYTVLVAMDGEQALNIARLMTPDLILMDGVMPRMDGFETCRALKASPDSEDVPVIFLTGLSDSSDVLKGLEAGGVDYLTKPVNLDEMLARVQVHLSTAMKTKSARRALEEMGQPAFACDVNGTLLWATRVAEELLESTGADLESWQPVLSRDLPSWLTRSPERNATLRLTSEQAEVSVRYLGRPLPGEYLMRFVLNEEVAARQALKAAFDLTDRETQVLFWLSRGKTNQEIAQILEMSPRTVNKHLEPVFRKLGVENRTAAVATALAISGQQ</sequence>
<evidence type="ECO:0000259" key="7">
    <source>
        <dbReference type="PROSITE" id="PS50043"/>
    </source>
</evidence>
<keyword evidence="2" id="KW-0902">Two-component regulatory system</keyword>
<dbReference type="GO" id="GO:0032993">
    <property type="term" value="C:protein-DNA complex"/>
    <property type="evidence" value="ECO:0007669"/>
    <property type="project" value="TreeGrafter"/>
</dbReference>
<dbReference type="OrthoDB" id="8874570at2"/>
<keyword evidence="1 6" id="KW-0597">Phosphoprotein</keyword>
<keyword evidence="10" id="KW-1185">Reference proteome</keyword>
<feature type="domain" description="Response regulatory" evidence="8">
    <location>
        <begin position="22"/>
        <end position="138"/>
    </location>
</feature>
<dbReference type="Pfam" id="PF00072">
    <property type="entry name" value="Response_reg"/>
    <property type="match status" value="1"/>
</dbReference>
<proteinExistence type="predicted"/>
<dbReference type="GO" id="GO:0000976">
    <property type="term" value="F:transcription cis-regulatory region binding"/>
    <property type="evidence" value="ECO:0007669"/>
    <property type="project" value="TreeGrafter"/>
</dbReference>
<organism evidence="9 10">
    <name type="scientific">Thalassolituus maritimus</name>
    <dbReference type="NCBI Taxonomy" id="484498"/>
    <lineage>
        <taxon>Bacteria</taxon>
        <taxon>Pseudomonadati</taxon>
        <taxon>Pseudomonadota</taxon>
        <taxon>Gammaproteobacteria</taxon>
        <taxon>Oceanospirillales</taxon>
        <taxon>Oceanospirillaceae</taxon>
        <taxon>Thalassolituus</taxon>
    </lineage>
</organism>
<dbReference type="InterPro" id="IPR011006">
    <property type="entry name" value="CheY-like_superfamily"/>
</dbReference>
<evidence type="ECO:0000256" key="6">
    <source>
        <dbReference type="PROSITE-ProRule" id="PRU00169"/>
    </source>
</evidence>
<dbReference type="SUPFAM" id="SSF52172">
    <property type="entry name" value="CheY-like"/>
    <property type="match status" value="1"/>
</dbReference>
<dbReference type="PROSITE" id="PS50110">
    <property type="entry name" value="RESPONSE_REGULATORY"/>
    <property type="match status" value="1"/>
</dbReference>
<dbReference type="PANTHER" id="PTHR48111">
    <property type="entry name" value="REGULATOR OF RPOS"/>
    <property type="match status" value="1"/>
</dbReference>
<dbReference type="STRING" id="484498.SAMN05421686_104224"/>
<dbReference type="Gene3D" id="3.40.50.2300">
    <property type="match status" value="1"/>
</dbReference>
<dbReference type="CDD" id="cd06170">
    <property type="entry name" value="LuxR_C_like"/>
    <property type="match status" value="1"/>
</dbReference>
<name>A0A1N7LUM6_9GAMM</name>
<feature type="modified residue" description="4-aspartylphosphate" evidence="6">
    <location>
        <position position="71"/>
    </location>
</feature>